<dbReference type="Gene3D" id="2.40.50.100">
    <property type="match status" value="1"/>
</dbReference>
<dbReference type="InterPro" id="IPR006143">
    <property type="entry name" value="RND_pump_MFP"/>
</dbReference>
<dbReference type="PANTHER" id="PTHR30469:SF33">
    <property type="entry name" value="SLR1207 PROTEIN"/>
    <property type="match status" value="1"/>
</dbReference>
<dbReference type="Pfam" id="PF25990">
    <property type="entry name" value="Beta-barrel_YknX"/>
    <property type="match status" value="1"/>
</dbReference>
<dbReference type="AlphaFoldDB" id="A0A110A7M2"/>
<evidence type="ECO:0000313" key="7">
    <source>
        <dbReference type="EMBL" id="SHE94060.1"/>
    </source>
</evidence>
<feature type="coiled-coil region" evidence="2">
    <location>
        <begin position="114"/>
        <end position="141"/>
    </location>
</feature>
<dbReference type="EMBL" id="FQUA01000011">
    <property type="protein sequence ID" value="SHE94060.1"/>
    <property type="molecule type" value="Genomic_DNA"/>
</dbReference>
<name>A0A110A7M2_ANAPI</name>
<dbReference type="OrthoDB" id="9777308at2"/>
<gene>
    <name evidence="6" type="primary">yknX</name>
    <name evidence="6" type="ORF">CPRO_23910</name>
    <name evidence="7" type="ORF">SAMN02745151_02266</name>
</gene>
<dbReference type="RefSeq" id="WP_066052013.1">
    <property type="nucleotide sequence ID" value="NZ_CP014223.1"/>
</dbReference>
<dbReference type="InterPro" id="IPR058636">
    <property type="entry name" value="Beta-barrel_YknX"/>
</dbReference>
<reference evidence="6 8" key="1">
    <citation type="journal article" date="2016" name="Genome Announc.">
        <title>Complete Genome Sequence of the Amino Acid-Fermenting Clostridium propionicum X2 (DSM 1682).</title>
        <authorList>
            <person name="Poehlein A."/>
            <person name="Schlien K."/>
            <person name="Chowdhury N.P."/>
            <person name="Gottschalk G."/>
            <person name="Buckel W."/>
            <person name="Daniel R."/>
        </authorList>
    </citation>
    <scope>NUCLEOTIDE SEQUENCE [LARGE SCALE GENOMIC DNA]</scope>
    <source>
        <strain evidence="6 8">X2</strain>
    </source>
</reference>
<dbReference type="InterPro" id="IPR058637">
    <property type="entry name" value="YknX-like_C"/>
</dbReference>
<reference evidence="9" key="4">
    <citation type="submission" date="2016-11" db="EMBL/GenBank/DDBJ databases">
        <authorList>
            <person name="Jaros S."/>
            <person name="Januszkiewicz K."/>
            <person name="Wedrychowicz H."/>
        </authorList>
    </citation>
    <scope>NUCLEOTIDE SEQUENCE [LARGE SCALE GENOMIC DNA]</scope>
    <source>
        <strain evidence="9">DSM 1682</strain>
    </source>
</reference>
<dbReference type="NCBIfam" id="TIGR01730">
    <property type="entry name" value="RND_mfp"/>
    <property type="match status" value="1"/>
</dbReference>
<feature type="domain" description="YknX-like C-terminal permuted SH3-like" evidence="4">
    <location>
        <begin position="321"/>
        <end position="390"/>
    </location>
</feature>
<dbReference type="Pfam" id="PF25989">
    <property type="entry name" value="YknX_C"/>
    <property type="match status" value="1"/>
</dbReference>
<dbReference type="Proteomes" id="UP000184204">
    <property type="component" value="Unassembled WGS sequence"/>
</dbReference>
<organism evidence="7 9">
    <name type="scientific">Anaerotignum propionicum DSM 1682</name>
    <dbReference type="NCBI Taxonomy" id="991789"/>
    <lineage>
        <taxon>Bacteria</taxon>
        <taxon>Bacillati</taxon>
        <taxon>Bacillota</taxon>
        <taxon>Clostridia</taxon>
        <taxon>Lachnospirales</taxon>
        <taxon>Anaerotignaceae</taxon>
        <taxon>Anaerotignum</taxon>
    </lineage>
</organism>
<keyword evidence="2" id="KW-0175">Coiled coil</keyword>
<evidence type="ECO:0000256" key="2">
    <source>
        <dbReference type="SAM" id="Coils"/>
    </source>
</evidence>
<evidence type="ECO:0000313" key="8">
    <source>
        <dbReference type="Proteomes" id="UP000068026"/>
    </source>
</evidence>
<sequence length="393" mass="42820">MALSKKKKILIAVAGLIVVAVGAKVAFGGNKTPEGTMVSTSLVEKQDVEEVLKLKAVLEGTESTEVVSKLRYEVKELLVKEGDKVKKGQLLAVLDSSELVKQMSLSKGELSLLQMQQNETLEKRQDEYDKLKKDYDNVKALLDVDAASQSEVDEAKRKLDEVSAKNGVAVLTDSEKQTLENMSRKISVEADTLKDCRITSMIDGTITRVNTKVGRFANDTENDKPMFVIENIDKLQMKVLVKETDIAKIKLGQKVDITADILNGENVEGVVSRISPTGENKDANSTERVVPVYIDVIGTNDKLIAGITAKATIHIAKSEQVLTVPYEAVSELEDGSTVVYTVKEDNTIHIIPVKIGLETDLLIEVQGDGLTEGQQIVLSPSLALTEGMTVIPQ</sequence>
<dbReference type="EMBL" id="CP014223">
    <property type="protein sequence ID" value="AMJ41958.1"/>
    <property type="molecule type" value="Genomic_DNA"/>
</dbReference>
<feature type="domain" description="YknX-like barrel-sandwich hybrid" evidence="3">
    <location>
        <begin position="73"/>
        <end position="226"/>
    </location>
</feature>
<accession>A0A110A7M2</accession>
<dbReference type="GO" id="GO:0015562">
    <property type="term" value="F:efflux transmembrane transporter activity"/>
    <property type="evidence" value="ECO:0007669"/>
    <property type="project" value="TreeGrafter"/>
</dbReference>
<evidence type="ECO:0000313" key="9">
    <source>
        <dbReference type="Proteomes" id="UP000184204"/>
    </source>
</evidence>
<dbReference type="PANTHER" id="PTHR30469">
    <property type="entry name" value="MULTIDRUG RESISTANCE PROTEIN MDTA"/>
    <property type="match status" value="1"/>
</dbReference>
<comment type="similarity">
    <text evidence="1">Belongs to the membrane fusion protein (MFP) (TC 8.A.1) family.</text>
</comment>
<protein>
    <submittedName>
        <fullName evidence="6">Efflux system component YknX</fullName>
    </submittedName>
    <submittedName>
        <fullName evidence="7">RND family efflux transporter, MFP subunit</fullName>
    </submittedName>
</protein>
<evidence type="ECO:0000256" key="1">
    <source>
        <dbReference type="ARBA" id="ARBA00009477"/>
    </source>
</evidence>
<evidence type="ECO:0000259" key="4">
    <source>
        <dbReference type="Pfam" id="PF25989"/>
    </source>
</evidence>
<evidence type="ECO:0000313" key="6">
    <source>
        <dbReference type="EMBL" id="AMJ41958.1"/>
    </source>
</evidence>
<dbReference type="Pfam" id="PF25984">
    <property type="entry name" value="BSH_YknX"/>
    <property type="match status" value="1"/>
</dbReference>
<evidence type="ECO:0000259" key="5">
    <source>
        <dbReference type="Pfam" id="PF25990"/>
    </source>
</evidence>
<dbReference type="Gene3D" id="2.40.420.20">
    <property type="match status" value="1"/>
</dbReference>
<proteinExistence type="inferred from homology"/>
<feature type="domain" description="YknX-like beta-barrel" evidence="5">
    <location>
        <begin position="236"/>
        <end position="310"/>
    </location>
</feature>
<dbReference type="Gene3D" id="2.40.30.170">
    <property type="match status" value="1"/>
</dbReference>
<reference evidence="7" key="3">
    <citation type="submission" date="2016-11" db="EMBL/GenBank/DDBJ databases">
        <authorList>
            <person name="Varghese N."/>
            <person name="Submissions S."/>
        </authorList>
    </citation>
    <scope>NUCLEOTIDE SEQUENCE</scope>
    <source>
        <strain evidence="7">DSM 1682</strain>
    </source>
</reference>
<keyword evidence="8" id="KW-1185">Reference proteome</keyword>
<reference evidence="8" key="2">
    <citation type="submission" date="2016-01" db="EMBL/GenBank/DDBJ databases">
        <authorList>
            <person name="Poehlein A."/>
            <person name="Schlien K."/>
            <person name="Gottschalk G."/>
            <person name="Buckel W."/>
            <person name="Daniel R."/>
        </authorList>
    </citation>
    <scope>NUCLEOTIDE SEQUENCE [LARGE SCALE GENOMIC DNA]</scope>
    <source>
        <strain evidence="8">X2</strain>
    </source>
</reference>
<dbReference type="KEGG" id="cpro:CPRO_23910"/>
<dbReference type="Proteomes" id="UP000068026">
    <property type="component" value="Chromosome"/>
</dbReference>
<dbReference type="InterPro" id="IPR058639">
    <property type="entry name" value="BSH_YknX-like"/>
</dbReference>
<dbReference type="GO" id="GO:1990281">
    <property type="term" value="C:efflux pump complex"/>
    <property type="evidence" value="ECO:0007669"/>
    <property type="project" value="TreeGrafter"/>
</dbReference>
<evidence type="ECO:0000259" key="3">
    <source>
        <dbReference type="Pfam" id="PF25984"/>
    </source>
</evidence>
<dbReference type="SUPFAM" id="SSF111369">
    <property type="entry name" value="HlyD-like secretion proteins"/>
    <property type="match status" value="1"/>
</dbReference>
<dbReference type="PRINTS" id="PR01490">
    <property type="entry name" value="RTXTOXIND"/>
</dbReference>